<organism evidence="2 3">
    <name type="scientific">Luteolibacter pohnpeiensis</name>
    <dbReference type="NCBI Taxonomy" id="454153"/>
    <lineage>
        <taxon>Bacteria</taxon>
        <taxon>Pseudomonadati</taxon>
        <taxon>Verrucomicrobiota</taxon>
        <taxon>Verrucomicrobiia</taxon>
        <taxon>Verrucomicrobiales</taxon>
        <taxon>Verrucomicrobiaceae</taxon>
        <taxon>Luteolibacter</taxon>
    </lineage>
</organism>
<accession>A0A934S4C2</accession>
<dbReference type="PANTHER" id="PTHR30522">
    <property type="entry name" value="NUCLEOSIDE TRIPHOSPHATE PYROPHOSPHOHYDROLASE"/>
    <property type="match status" value="1"/>
</dbReference>
<dbReference type="PANTHER" id="PTHR30522:SF0">
    <property type="entry name" value="NUCLEOSIDE TRIPHOSPHATE PYROPHOSPHOHYDROLASE"/>
    <property type="match status" value="1"/>
</dbReference>
<feature type="domain" description="NTP pyrophosphohydrolase MazG-like" evidence="1">
    <location>
        <begin position="176"/>
        <end position="234"/>
    </location>
</feature>
<dbReference type="EMBL" id="JAENIJ010000015">
    <property type="protein sequence ID" value="MBK1882910.1"/>
    <property type="molecule type" value="Genomic_DNA"/>
</dbReference>
<dbReference type="Proteomes" id="UP000603141">
    <property type="component" value="Unassembled WGS sequence"/>
</dbReference>
<dbReference type="Pfam" id="PF03819">
    <property type="entry name" value="MazG"/>
    <property type="match status" value="2"/>
</dbReference>
<dbReference type="SUPFAM" id="SSF101386">
    <property type="entry name" value="all-alpha NTP pyrophosphatases"/>
    <property type="match status" value="2"/>
</dbReference>
<sequence length="269" mass="29749">MTDQEMMNCPDDASQIDRLRAIMHRLRAPGGCPWDAEQSHQSLVSNLIEEAYETVDAIQREDFDHMKEELGDLLLQVVFHSEISQEAGRYNLDDVARGICDKLVRRHPHVFGTSAAATTDAVLQQWDQIKRAEKGDGEKPYLHGVGKGLPALLRAAKLQKKAAKVGFDWPVETGVIAKIREELIELQSAVDAQDLPAVSEELGDLMFSVVNLARFRGADPEVLMATANAKFETRFGKMEQLLKSQGHTLESATPGQMESAWEAVKQAGG</sequence>
<gene>
    <name evidence="2" type="primary">mazG</name>
    <name evidence="2" type="ORF">JIN85_10815</name>
</gene>
<reference evidence="2" key="1">
    <citation type="submission" date="2021-01" db="EMBL/GenBank/DDBJ databases">
        <title>Modified the classification status of verrucomicrobia.</title>
        <authorList>
            <person name="Feng X."/>
        </authorList>
    </citation>
    <scope>NUCLEOTIDE SEQUENCE</scope>
    <source>
        <strain evidence="2">KCTC 22041</strain>
    </source>
</reference>
<dbReference type="InterPro" id="IPR048011">
    <property type="entry name" value="NTP-PPase_MazG-like_C"/>
</dbReference>
<proteinExistence type="predicted"/>
<dbReference type="NCBIfam" id="NF007113">
    <property type="entry name" value="PRK09562.1"/>
    <property type="match status" value="1"/>
</dbReference>
<dbReference type="NCBIfam" id="TIGR00444">
    <property type="entry name" value="mazG"/>
    <property type="match status" value="1"/>
</dbReference>
<protein>
    <submittedName>
        <fullName evidence="2">Nucleoside triphosphate pyrophosphohydrolase</fullName>
        <ecNumber evidence="2">3.6.1.9</ecNumber>
    </submittedName>
</protein>
<dbReference type="GO" id="GO:0046081">
    <property type="term" value="P:dUTP catabolic process"/>
    <property type="evidence" value="ECO:0007669"/>
    <property type="project" value="TreeGrafter"/>
</dbReference>
<dbReference type="GO" id="GO:0046052">
    <property type="term" value="P:UTP catabolic process"/>
    <property type="evidence" value="ECO:0007669"/>
    <property type="project" value="TreeGrafter"/>
</dbReference>
<dbReference type="Gene3D" id="1.10.287.1080">
    <property type="entry name" value="MazG-like"/>
    <property type="match status" value="2"/>
</dbReference>
<keyword evidence="2" id="KW-0378">Hydrolase</keyword>
<keyword evidence="3" id="KW-1185">Reference proteome</keyword>
<evidence type="ECO:0000259" key="1">
    <source>
        <dbReference type="Pfam" id="PF03819"/>
    </source>
</evidence>
<dbReference type="CDD" id="cd11529">
    <property type="entry name" value="NTP-PPase_MazG_Cterm"/>
    <property type="match status" value="1"/>
</dbReference>
<dbReference type="GO" id="GO:0047429">
    <property type="term" value="F:nucleoside triphosphate diphosphatase activity"/>
    <property type="evidence" value="ECO:0007669"/>
    <property type="project" value="UniProtKB-EC"/>
</dbReference>
<dbReference type="GO" id="GO:0006203">
    <property type="term" value="P:dGTP catabolic process"/>
    <property type="evidence" value="ECO:0007669"/>
    <property type="project" value="TreeGrafter"/>
</dbReference>
<feature type="domain" description="NTP pyrophosphohydrolase MazG-like" evidence="1">
    <location>
        <begin position="38"/>
        <end position="111"/>
    </location>
</feature>
<dbReference type="InterPro" id="IPR011551">
    <property type="entry name" value="NTP_PyrPHydrolase_MazG"/>
</dbReference>
<dbReference type="GO" id="GO:0046047">
    <property type="term" value="P:TTP catabolic process"/>
    <property type="evidence" value="ECO:0007669"/>
    <property type="project" value="TreeGrafter"/>
</dbReference>
<dbReference type="FunFam" id="1.10.287.1080:FF:000001">
    <property type="entry name" value="Nucleoside triphosphate pyrophosphohydrolase"/>
    <property type="match status" value="1"/>
</dbReference>
<dbReference type="GO" id="GO:0046076">
    <property type="term" value="P:dTTP catabolic process"/>
    <property type="evidence" value="ECO:0007669"/>
    <property type="project" value="TreeGrafter"/>
</dbReference>
<dbReference type="CDD" id="cd11528">
    <property type="entry name" value="NTP-PPase_MazG_Nterm"/>
    <property type="match status" value="1"/>
</dbReference>
<dbReference type="GO" id="GO:0006950">
    <property type="term" value="P:response to stress"/>
    <property type="evidence" value="ECO:0007669"/>
    <property type="project" value="UniProtKB-ARBA"/>
</dbReference>
<dbReference type="InterPro" id="IPR004518">
    <property type="entry name" value="MazG-like_dom"/>
</dbReference>
<dbReference type="InterPro" id="IPR048015">
    <property type="entry name" value="NTP-PPase_MazG-like_N"/>
</dbReference>
<dbReference type="AlphaFoldDB" id="A0A934S4C2"/>
<dbReference type="EC" id="3.6.1.9" evidence="2"/>
<evidence type="ECO:0000313" key="3">
    <source>
        <dbReference type="Proteomes" id="UP000603141"/>
    </source>
</evidence>
<dbReference type="GO" id="GO:0046061">
    <property type="term" value="P:dATP catabolic process"/>
    <property type="evidence" value="ECO:0007669"/>
    <property type="project" value="TreeGrafter"/>
</dbReference>
<name>A0A934S4C2_9BACT</name>
<evidence type="ECO:0000313" key="2">
    <source>
        <dbReference type="EMBL" id="MBK1882910.1"/>
    </source>
</evidence>
<comment type="caution">
    <text evidence="2">The sequence shown here is derived from an EMBL/GenBank/DDBJ whole genome shotgun (WGS) entry which is preliminary data.</text>
</comment>